<dbReference type="AlphaFoldDB" id="A0A411YGA3"/>
<dbReference type="Pfam" id="PF17933">
    <property type="entry name" value="TetR_C_25"/>
    <property type="match status" value="1"/>
</dbReference>
<keyword evidence="5" id="KW-1185">Reference proteome</keyword>
<dbReference type="InterPro" id="IPR050109">
    <property type="entry name" value="HTH-type_TetR-like_transc_reg"/>
</dbReference>
<dbReference type="GO" id="GO:0000976">
    <property type="term" value="F:transcription cis-regulatory region binding"/>
    <property type="evidence" value="ECO:0007669"/>
    <property type="project" value="TreeGrafter"/>
</dbReference>
<dbReference type="GO" id="GO:0003700">
    <property type="term" value="F:DNA-binding transcription factor activity"/>
    <property type="evidence" value="ECO:0007669"/>
    <property type="project" value="TreeGrafter"/>
</dbReference>
<dbReference type="EMBL" id="CP036402">
    <property type="protein sequence ID" value="QBI20216.1"/>
    <property type="molecule type" value="Genomic_DNA"/>
</dbReference>
<accession>A0A411YGA3</accession>
<dbReference type="InterPro" id="IPR041484">
    <property type="entry name" value="TetR_C_25"/>
</dbReference>
<dbReference type="InterPro" id="IPR009057">
    <property type="entry name" value="Homeodomain-like_sf"/>
</dbReference>
<keyword evidence="1 2" id="KW-0238">DNA-binding</keyword>
<feature type="domain" description="HTH tetR-type" evidence="3">
    <location>
        <begin position="11"/>
        <end position="71"/>
    </location>
</feature>
<dbReference type="KEGG" id="erz:ER308_11995"/>
<dbReference type="Proteomes" id="UP000291469">
    <property type="component" value="Chromosome"/>
</dbReference>
<evidence type="ECO:0000313" key="4">
    <source>
        <dbReference type="EMBL" id="QBI20216.1"/>
    </source>
</evidence>
<feature type="DNA-binding region" description="H-T-H motif" evidence="2">
    <location>
        <begin position="34"/>
        <end position="53"/>
    </location>
</feature>
<gene>
    <name evidence="4" type="ORF">ER308_11995</name>
</gene>
<evidence type="ECO:0000256" key="2">
    <source>
        <dbReference type="PROSITE-ProRule" id="PRU00335"/>
    </source>
</evidence>
<protein>
    <submittedName>
        <fullName evidence="4">TetR/AcrR family transcriptional regulator</fullName>
    </submittedName>
</protein>
<dbReference type="OrthoDB" id="3403733at2"/>
<proteinExistence type="predicted"/>
<evidence type="ECO:0000313" key="5">
    <source>
        <dbReference type="Proteomes" id="UP000291469"/>
    </source>
</evidence>
<reference evidence="4 5" key="1">
    <citation type="submission" date="2019-01" db="EMBL/GenBank/DDBJ databases">
        <title>Egibacter rhizosphaerae EGI 80759T.</title>
        <authorList>
            <person name="Chen D.-D."/>
            <person name="Tian Y."/>
            <person name="Jiao J.-Y."/>
            <person name="Zhang X.-T."/>
            <person name="Zhang Y.-G."/>
            <person name="Zhang Y."/>
            <person name="Xiao M."/>
            <person name="Shu W.-S."/>
            <person name="Li W.-J."/>
        </authorList>
    </citation>
    <scope>NUCLEOTIDE SEQUENCE [LARGE SCALE GENOMIC DNA]</scope>
    <source>
        <strain evidence="4 5">EGI 80759</strain>
    </source>
</reference>
<organism evidence="4 5">
    <name type="scientific">Egibacter rhizosphaerae</name>
    <dbReference type="NCBI Taxonomy" id="1670831"/>
    <lineage>
        <taxon>Bacteria</taxon>
        <taxon>Bacillati</taxon>
        <taxon>Actinomycetota</taxon>
        <taxon>Nitriliruptoria</taxon>
        <taxon>Egibacterales</taxon>
        <taxon>Egibacteraceae</taxon>
        <taxon>Egibacter</taxon>
    </lineage>
</organism>
<dbReference type="PANTHER" id="PTHR30055">
    <property type="entry name" value="HTH-TYPE TRANSCRIPTIONAL REGULATOR RUTR"/>
    <property type="match status" value="1"/>
</dbReference>
<dbReference type="InterPro" id="IPR001647">
    <property type="entry name" value="HTH_TetR"/>
</dbReference>
<dbReference type="PROSITE" id="PS50977">
    <property type="entry name" value="HTH_TETR_2"/>
    <property type="match status" value="1"/>
</dbReference>
<evidence type="ECO:0000259" key="3">
    <source>
        <dbReference type="PROSITE" id="PS50977"/>
    </source>
</evidence>
<evidence type="ECO:0000256" key="1">
    <source>
        <dbReference type="ARBA" id="ARBA00023125"/>
    </source>
</evidence>
<dbReference type="PANTHER" id="PTHR30055:SF146">
    <property type="entry name" value="HTH-TYPE TRANSCRIPTIONAL DUAL REGULATOR CECR"/>
    <property type="match status" value="1"/>
</dbReference>
<dbReference type="RefSeq" id="WP_131155213.1">
    <property type="nucleotide sequence ID" value="NZ_CP036402.1"/>
</dbReference>
<sequence>MATAPSREEDRTARARIRDAAIARFAAHGAASTSVKEIAGDVGISPALVFHHFGSKEGLRTACDEHVVAVLNEQKQAAMREGPQLDVFEALRQAADGPPVMRYLGRMLAEGSEQARPLVDGMVDVAMAALEEGARSGMLEPIDEPRDLSVVLVLWSLGLLVLHDHAERLLGVEIAGTPEDRARYVRVAIEALRGLFTEEAYHHSRAQLAGDSLEKEEADD</sequence>
<dbReference type="SUPFAM" id="SSF46689">
    <property type="entry name" value="Homeodomain-like"/>
    <property type="match status" value="1"/>
</dbReference>
<name>A0A411YGA3_9ACTN</name>
<dbReference type="Gene3D" id="1.10.357.10">
    <property type="entry name" value="Tetracycline Repressor, domain 2"/>
    <property type="match status" value="1"/>
</dbReference>
<dbReference type="Pfam" id="PF00440">
    <property type="entry name" value="TetR_N"/>
    <property type="match status" value="1"/>
</dbReference>